<dbReference type="OrthoDB" id="5892957at2759"/>
<protein>
    <submittedName>
        <fullName evidence="1 3">Uncharacterized protein</fullName>
    </submittedName>
</protein>
<dbReference type="EMBL" id="UYRT01028814">
    <property type="protein sequence ID" value="VDK68429.1"/>
    <property type="molecule type" value="Genomic_DNA"/>
</dbReference>
<reference evidence="1 2" key="2">
    <citation type="submission" date="2018-11" db="EMBL/GenBank/DDBJ databases">
        <authorList>
            <consortium name="Pathogen Informatics"/>
        </authorList>
    </citation>
    <scope>NUCLEOTIDE SEQUENCE [LARGE SCALE GENOMIC DNA]</scope>
</reference>
<name>A0A183DK83_9BILA</name>
<proteinExistence type="predicted"/>
<gene>
    <name evidence="1" type="ORF">GPUH_LOCUS9125</name>
</gene>
<evidence type="ECO:0000313" key="2">
    <source>
        <dbReference type="Proteomes" id="UP000271098"/>
    </source>
</evidence>
<dbReference type="AlphaFoldDB" id="A0A183DK83"/>
<evidence type="ECO:0000313" key="3">
    <source>
        <dbReference type="WBParaSite" id="GPUH_0000913401-mRNA-1"/>
    </source>
</evidence>
<keyword evidence="2" id="KW-1185">Reference proteome</keyword>
<sequence length="83" mass="9403">MRFTTFADEEESDEKEQLPTIVPQAEAFGSSSLANLCCLFSGTEAKNKGDDDVRNLWKTQVQWKIAHFSNLGYQSYPTRHCAN</sequence>
<dbReference type="WBParaSite" id="GPUH_0000913401-mRNA-1">
    <property type="protein sequence ID" value="GPUH_0000913401-mRNA-1"/>
    <property type="gene ID" value="GPUH_0000913401"/>
</dbReference>
<reference evidence="3" key="1">
    <citation type="submission" date="2016-06" db="UniProtKB">
        <authorList>
            <consortium name="WormBaseParasite"/>
        </authorList>
    </citation>
    <scope>IDENTIFICATION</scope>
</reference>
<dbReference type="Proteomes" id="UP000271098">
    <property type="component" value="Unassembled WGS sequence"/>
</dbReference>
<organism evidence="3">
    <name type="scientific">Gongylonema pulchrum</name>
    <dbReference type="NCBI Taxonomy" id="637853"/>
    <lineage>
        <taxon>Eukaryota</taxon>
        <taxon>Metazoa</taxon>
        <taxon>Ecdysozoa</taxon>
        <taxon>Nematoda</taxon>
        <taxon>Chromadorea</taxon>
        <taxon>Rhabditida</taxon>
        <taxon>Spirurina</taxon>
        <taxon>Spiruromorpha</taxon>
        <taxon>Spiruroidea</taxon>
        <taxon>Gongylonematidae</taxon>
        <taxon>Gongylonema</taxon>
    </lineage>
</organism>
<evidence type="ECO:0000313" key="1">
    <source>
        <dbReference type="EMBL" id="VDK68429.1"/>
    </source>
</evidence>
<accession>A0A183DK83</accession>